<sequence>MRLRGVSRWGHAGAMTWWPLLRGIVARAVVAGPMLGLVVVPARAAPAMAPAAGGAVALAPHRAVYDLTLAAVTGGDTVSASGTMTYGVTDACASWSTQQQLRLQTVSRSGAVTDMESDYATLEAKDGHHLVFRTVQTSNDQSPSRIMGEATMTPSGGEVRYTQPSVHTVPLPAGTLFPMAHTAAIIRAAQDGEQAFSPMLFDGTGDNGAQYTYVMLLGWIQPPSASPYPVLARQPSGRVHVAFYTPASHDMRPDYAIGMRYFANGVSDRLDMDFGDFRMQGTLRSFTPVTAARRC</sequence>
<dbReference type="EMBL" id="AM889285">
    <property type="protein sequence ID" value="CAP56174.1"/>
    <property type="molecule type" value="Genomic_DNA"/>
</dbReference>
<evidence type="ECO:0000313" key="2">
    <source>
        <dbReference type="Proteomes" id="UP000001176"/>
    </source>
</evidence>
<dbReference type="InterPro" id="IPR015000">
    <property type="entry name" value="EipB-like"/>
</dbReference>
<evidence type="ECO:0000313" key="1">
    <source>
        <dbReference type="EMBL" id="CAP56174.1"/>
    </source>
</evidence>
<accession>A9HLJ2</accession>
<dbReference type="AlphaFoldDB" id="A9HLJ2"/>
<name>A9HLJ2_GLUDA</name>
<reference evidence="1 2" key="1">
    <citation type="journal article" date="2009" name="BMC Genomics">
        <title>Complete genome sequence of the sugarcane nitrogen-fixing endophyte Gluconacetobacter diazotrophicus Pal5.</title>
        <authorList>
            <person name="Bertalan M."/>
            <person name="Albano R."/>
            <person name="Padua V."/>
            <person name="Rouws L."/>
            <person name="Rojas C."/>
            <person name="Hemerly A."/>
            <person name="Teixeira K."/>
            <person name="Schwab S."/>
            <person name="Araujo J."/>
            <person name="Oliveira A."/>
            <person name="Franca L."/>
            <person name="Magalhaes V."/>
            <person name="Alqueres S."/>
            <person name="Cardoso A."/>
            <person name="Almeida W."/>
            <person name="Loureiro M.M."/>
            <person name="Nogueira E."/>
            <person name="Cidade D."/>
            <person name="Oliveira D."/>
            <person name="Simao T."/>
            <person name="Macedo J."/>
            <person name="Valadao A."/>
            <person name="Dreschsel M."/>
            <person name="Freitas F."/>
            <person name="Vidal M."/>
            <person name="Guedes H."/>
            <person name="Rodrigues E."/>
            <person name="Meneses C."/>
            <person name="Brioso P."/>
            <person name="Pozzer L."/>
            <person name="Figueiredo D."/>
            <person name="Montano H."/>
            <person name="Junior J."/>
            <person name="Filho G."/>
            <person name="Flores V."/>
            <person name="Ferreira B."/>
            <person name="Branco A."/>
            <person name="Gonzalez P."/>
            <person name="Guillobel H."/>
            <person name="Lemos M."/>
            <person name="Seibel L."/>
            <person name="Macedo J."/>
            <person name="Alves-Ferreira M."/>
            <person name="Sachetto-Martins G."/>
            <person name="Coelho A."/>
            <person name="Santos E."/>
            <person name="Amaral G."/>
            <person name="Neves A."/>
            <person name="Pacheco A.B."/>
            <person name="Carvalho D."/>
            <person name="Lery L."/>
            <person name="Bisch P."/>
            <person name="Rossle S.C."/>
            <person name="Urmenyi T."/>
            <person name="Kruger W.V."/>
            <person name="Martins O."/>
            <person name="Baldani J.I."/>
            <person name="Ferreira P.C."/>
        </authorList>
    </citation>
    <scope>NUCLEOTIDE SEQUENCE [LARGE SCALE GENOMIC DNA]</scope>
    <source>
        <strain evidence="2">ATCC 49037 / DSM 5601 / CCUG 37298 / CIP 103539 / LMG 7603 / PAl5</strain>
    </source>
</reference>
<organism evidence="1 2">
    <name type="scientific">Gluconacetobacter diazotrophicus (strain ATCC 49037 / DSM 5601 / CCUG 37298 / CIP 103539 / LMG 7603 / PAl5)</name>
    <dbReference type="NCBI Taxonomy" id="272568"/>
    <lineage>
        <taxon>Bacteria</taxon>
        <taxon>Pseudomonadati</taxon>
        <taxon>Pseudomonadota</taxon>
        <taxon>Alphaproteobacteria</taxon>
        <taxon>Acetobacterales</taxon>
        <taxon>Acetobacteraceae</taxon>
        <taxon>Gluconacetobacter</taxon>
    </lineage>
</organism>
<proteinExistence type="predicted"/>
<gene>
    <name evidence="1" type="ordered locus">GDI2231</name>
</gene>
<dbReference type="Proteomes" id="UP000001176">
    <property type="component" value="Chromosome"/>
</dbReference>
<dbReference type="Pfam" id="PF08904">
    <property type="entry name" value="EipB_like"/>
    <property type="match status" value="1"/>
</dbReference>
<keyword evidence="2" id="KW-1185">Reference proteome</keyword>
<dbReference type="KEGG" id="gdi:GDI2231"/>
<protein>
    <submittedName>
        <fullName evidence="1">Uncharacterized protein</fullName>
    </submittedName>
</protein>